<dbReference type="PANTHER" id="PTHR34976:SF1">
    <property type="entry name" value="TOXIN BC_0920"/>
    <property type="match status" value="1"/>
</dbReference>
<dbReference type="PANTHER" id="PTHR34976">
    <property type="entry name" value="RIBONUCLEASE YQCG-RELATED"/>
    <property type="match status" value="1"/>
</dbReference>
<sequence>MSVNMFIGKSNGQADSVSSICQSHIQGMQLVKSAIRHFSGEPSLKGKTYDSAKEYFKMVYLPLAEGIILVAKHLEQSVKMIPQDYQVDVDSNSLQEDVLRSQINQLEALAGRVEELVTPDGNDALGIGKKQMAELFRSSAQASQEKLTKLLNYDVKSAQFFTDLENLLADVEAGLNAASSGKGFNSQTGTFSIDAFEMDWSKRLLKQANEESKAELEGLLNKYPDISEQELNEILNIMRNNPDLTVSVALGNKILNIFEGFGSEIGQALQTAGGFLGTVGNYIKNEIRLEDILISSAEAFGMGLVRFGGQFGSAFGPAGANSFVMMSPRGVTISNAGRGFIKYAKGAGWAVAGVTTVWGIYDDISNNDKTVGEAITHNVVSTGATMGGAFLVGAMVSTNPIGWGFAAGVAIGAGFSWAYDNNFLGLQDKLDWVGGKIDDGIDWAGSKINDGVDFVSDKLDDVGEAVSGVLDFINPFN</sequence>
<dbReference type="PROSITE" id="PS51756">
    <property type="entry name" value="LXG"/>
    <property type="match status" value="1"/>
</dbReference>
<dbReference type="InterPro" id="IPR051768">
    <property type="entry name" value="Bact_secretion_toxin"/>
</dbReference>
<evidence type="ECO:0000256" key="1">
    <source>
        <dbReference type="ARBA" id="ARBA00034117"/>
    </source>
</evidence>
<dbReference type="InterPro" id="IPR006829">
    <property type="entry name" value="LXG_dom"/>
</dbReference>
<protein>
    <recommendedName>
        <fullName evidence="2">LXG domain-containing protein</fullName>
    </recommendedName>
</protein>
<evidence type="ECO:0000313" key="3">
    <source>
        <dbReference type="EMBL" id="EUJ28497.1"/>
    </source>
</evidence>
<dbReference type="Pfam" id="PF04740">
    <property type="entry name" value="LXG"/>
    <property type="match status" value="1"/>
</dbReference>
<gene>
    <name evidence="3" type="ORF">MFLO_12156</name>
</gene>
<feature type="domain" description="LXG" evidence="2">
    <location>
        <begin position="1"/>
        <end position="221"/>
    </location>
</feature>
<dbReference type="RefSeq" id="WP_051993612.1">
    <property type="nucleotide sequence ID" value="NZ_AODF01000028.1"/>
</dbReference>
<comment type="similarity">
    <text evidence="1">In the N-terminal section; belongs to the LXG family.</text>
</comment>
<keyword evidence="4" id="KW-1185">Reference proteome</keyword>
<accession>A0ABP3AX34</accession>
<proteinExistence type="inferred from homology"/>
<organism evidence="3 4">
    <name type="scientific">Listeria floridensis FSL S10-1187</name>
    <dbReference type="NCBI Taxonomy" id="1265817"/>
    <lineage>
        <taxon>Bacteria</taxon>
        <taxon>Bacillati</taxon>
        <taxon>Bacillota</taxon>
        <taxon>Bacilli</taxon>
        <taxon>Bacillales</taxon>
        <taxon>Listeriaceae</taxon>
        <taxon>Listeria</taxon>
    </lineage>
</organism>
<evidence type="ECO:0000259" key="2">
    <source>
        <dbReference type="PROSITE" id="PS51756"/>
    </source>
</evidence>
<dbReference type="Proteomes" id="UP000019249">
    <property type="component" value="Unassembled WGS sequence"/>
</dbReference>
<evidence type="ECO:0000313" key="4">
    <source>
        <dbReference type="Proteomes" id="UP000019249"/>
    </source>
</evidence>
<dbReference type="EMBL" id="AODF01000028">
    <property type="protein sequence ID" value="EUJ28497.1"/>
    <property type="molecule type" value="Genomic_DNA"/>
</dbReference>
<reference evidence="3 4" key="1">
    <citation type="journal article" date="2014" name="Int. J. Syst. Evol. Microbiol.">
        <title>Listeria floridensis sp. nov., Listeria aquatica sp. nov., Listeria cornellensis sp. nov., Listeria riparia sp. nov. and Listeria grandensis sp. nov., from agricultural and natural environments.</title>
        <authorList>
            <person name="den Bakker H.C."/>
            <person name="Warchocki S."/>
            <person name="Wright E.M."/>
            <person name="Allred A.F."/>
            <person name="Ahlstrom C."/>
            <person name="Manuel C.S."/>
            <person name="Stasiewicz M.J."/>
            <person name="Burrell A."/>
            <person name="Roof S."/>
            <person name="Strawn L."/>
            <person name="Fortes E.D."/>
            <person name="Nightingale K.K."/>
            <person name="Kephart D."/>
            <person name="Wiedmann M."/>
        </authorList>
    </citation>
    <scope>NUCLEOTIDE SEQUENCE [LARGE SCALE GENOMIC DNA]</scope>
    <source>
        <strain evidence="3 4">FSL S10-1187</strain>
    </source>
</reference>
<name>A0ABP3AX34_9LIST</name>
<comment type="caution">
    <text evidence="3">The sequence shown here is derived from an EMBL/GenBank/DDBJ whole genome shotgun (WGS) entry which is preliminary data.</text>
</comment>